<organism evidence="2 3">
    <name type="scientific">Multifurca ochricompacta</name>
    <dbReference type="NCBI Taxonomy" id="376703"/>
    <lineage>
        <taxon>Eukaryota</taxon>
        <taxon>Fungi</taxon>
        <taxon>Dikarya</taxon>
        <taxon>Basidiomycota</taxon>
        <taxon>Agaricomycotina</taxon>
        <taxon>Agaricomycetes</taxon>
        <taxon>Russulales</taxon>
        <taxon>Russulaceae</taxon>
        <taxon>Multifurca</taxon>
    </lineage>
</organism>
<feature type="region of interest" description="Disordered" evidence="1">
    <location>
        <begin position="1"/>
        <end position="53"/>
    </location>
</feature>
<dbReference type="EMBL" id="WTXG01000004">
    <property type="protein sequence ID" value="KAI0306161.1"/>
    <property type="molecule type" value="Genomic_DNA"/>
</dbReference>
<feature type="compositionally biased region" description="Basic and acidic residues" evidence="1">
    <location>
        <begin position="32"/>
        <end position="41"/>
    </location>
</feature>
<evidence type="ECO:0000313" key="3">
    <source>
        <dbReference type="Proteomes" id="UP001203297"/>
    </source>
</evidence>
<feature type="non-terminal residue" evidence="2">
    <location>
        <position position="1"/>
    </location>
</feature>
<comment type="caution">
    <text evidence="2">The sequence shown here is derived from an EMBL/GenBank/DDBJ whole genome shotgun (WGS) entry which is preliminary data.</text>
</comment>
<proteinExistence type="predicted"/>
<sequence>VTGIRVRSWAYRPQASRRSQGSIPRASGSGPEKGKVKDGAKNKAWCAGSGKRV</sequence>
<reference evidence="2" key="1">
    <citation type="journal article" date="2022" name="New Phytol.">
        <title>Evolutionary transition to the ectomycorrhizal habit in the genomes of a hyperdiverse lineage of mushroom-forming fungi.</title>
        <authorList>
            <person name="Looney B."/>
            <person name="Miyauchi S."/>
            <person name="Morin E."/>
            <person name="Drula E."/>
            <person name="Courty P.E."/>
            <person name="Kohler A."/>
            <person name="Kuo A."/>
            <person name="LaButti K."/>
            <person name="Pangilinan J."/>
            <person name="Lipzen A."/>
            <person name="Riley R."/>
            <person name="Andreopoulos W."/>
            <person name="He G."/>
            <person name="Johnson J."/>
            <person name="Nolan M."/>
            <person name="Tritt A."/>
            <person name="Barry K.W."/>
            <person name="Grigoriev I.V."/>
            <person name="Nagy L.G."/>
            <person name="Hibbett D."/>
            <person name="Henrissat B."/>
            <person name="Matheny P.B."/>
            <person name="Labbe J."/>
            <person name="Martin F.M."/>
        </authorList>
    </citation>
    <scope>NUCLEOTIDE SEQUENCE</scope>
    <source>
        <strain evidence="2">BPL690</strain>
    </source>
</reference>
<feature type="non-terminal residue" evidence="2">
    <location>
        <position position="53"/>
    </location>
</feature>
<gene>
    <name evidence="2" type="ORF">B0F90DRAFT_1696675</name>
</gene>
<keyword evidence="3" id="KW-1185">Reference proteome</keyword>
<evidence type="ECO:0000256" key="1">
    <source>
        <dbReference type="SAM" id="MobiDB-lite"/>
    </source>
</evidence>
<protein>
    <submittedName>
        <fullName evidence="2">Uncharacterized protein</fullName>
    </submittedName>
</protein>
<dbReference type="AlphaFoldDB" id="A0AAD4M991"/>
<dbReference type="Proteomes" id="UP001203297">
    <property type="component" value="Unassembled WGS sequence"/>
</dbReference>
<evidence type="ECO:0000313" key="2">
    <source>
        <dbReference type="EMBL" id="KAI0306161.1"/>
    </source>
</evidence>
<name>A0AAD4M991_9AGAM</name>
<accession>A0AAD4M991</accession>